<evidence type="ECO:0000313" key="2">
    <source>
        <dbReference type="Proteomes" id="UP000286137"/>
    </source>
</evidence>
<reference evidence="1 2" key="1">
    <citation type="submission" date="2018-08" db="EMBL/GenBank/DDBJ databases">
        <title>A genome reference for cultivated species of the human gut microbiota.</title>
        <authorList>
            <person name="Zou Y."/>
            <person name="Xue W."/>
            <person name="Luo G."/>
        </authorList>
    </citation>
    <scope>NUCLEOTIDE SEQUENCE [LARGE SCALE GENOMIC DNA]</scope>
    <source>
        <strain evidence="1 2">AF27-4BH</strain>
    </source>
</reference>
<dbReference type="AlphaFoldDB" id="A0A412C1Q9"/>
<gene>
    <name evidence="1" type="ORF">DWY88_09385</name>
</gene>
<name>A0A412C1Q9_MEDGN</name>
<protein>
    <recommendedName>
        <fullName evidence="3">Bacteriocin</fullName>
    </recommendedName>
</protein>
<evidence type="ECO:0008006" key="3">
    <source>
        <dbReference type="Google" id="ProtNLM"/>
    </source>
</evidence>
<dbReference type="RefSeq" id="WP_118013747.1">
    <property type="nucleotide sequence ID" value="NZ_QRTJ01000016.1"/>
</dbReference>
<organism evidence="1 2">
    <name type="scientific">Mediterraneibacter gnavus</name>
    <name type="common">Ruminococcus gnavus</name>
    <dbReference type="NCBI Taxonomy" id="33038"/>
    <lineage>
        <taxon>Bacteria</taxon>
        <taxon>Bacillati</taxon>
        <taxon>Bacillota</taxon>
        <taxon>Clostridia</taxon>
        <taxon>Lachnospirales</taxon>
        <taxon>Lachnospiraceae</taxon>
        <taxon>Mediterraneibacter</taxon>
    </lineage>
</organism>
<evidence type="ECO:0000313" key="1">
    <source>
        <dbReference type="EMBL" id="RGQ67103.1"/>
    </source>
</evidence>
<accession>A0A412C1Q9</accession>
<dbReference type="Proteomes" id="UP000286137">
    <property type="component" value="Unassembled WGS sequence"/>
</dbReference>
<sequence length="66" mass="7464">MNGMQKMSQKEMEMVTGGKCNSDYGYFFCCPANADDMVATIENLMNSGQKNKASKYIQFCYEDCGY</sequence>
<comment type="caution">
    <text evidence="1">The sequence shown here is derived from an EMBL/GenBank/DDBJ whole genome shotgun (WGS) entry which is preliminary data.</text>
</comment>
<dbReference type="EMBL" id="QRTJ01000016">
    <property type="protein sequence ID" value="RGQ67103.1"/>
    <property type="molecule type" value="Genomic_DNA"/>
</dbReference>
<proteinExistence type="predicted"/>